<dbReference type="AlphaFoldDB" id="A0A929WXM9"/>
<dbReference type="PROSITE" id="PS50853">
    <property type="entry name" value="FN3"/>
    <property type="match status" value="1"/>
</dbReference>
<dbReference type="InterPro" id="IPR036116">
    <property type="entry name" value="FN3_sf"/>
</dbReference>
<evidence type="ECO:0000313" key="3">
    <source>
        <dbReference type="EMBL" id="MBF0970390.1"/>
    </source>
</evidence>
<dbReference type="InterPro" id="IPR003961">
    <property type="entry name" value="FN3_dom"/>
</dbReference>
<dbReference type="SUPFAM" id="SSF63825">
    <property type="entry name" value="YWTD domain"/>
    <property type="match status" value="1"/>
</dbReference>
<evidence type="ECO:0000313" key="4">
    <source>
        <dbReference type="Proteomes" id="UP000704068"/>
    </source>
</evidence>
<dbReference type="Gene3D" id="2.130.10.10">
    <property type="entry name" value="YVTN repeat-like/Quinoprotein amine dehydrogenase"/>
    <property type="match status" value="1"/>
</dbReference>
<accession>A0A929WXM9</accession>
<dbReference type="InterPro" id="IPR015943">
    <property type="entry name" value="WD40/YVTN_repeat-like_dom_sf"/>
</dbReference>
<feature type="signal peptide" evidence="1">
    <location>
        <begin position="1"/>
        <end position="22"/>
    </location>
</feature>
<dbReference type="Proteomes" id="UP000704068">
    <property type="component" value="Unassembled WGS sequence"/>
</dbReference>
<reference evidence="3" key="1">
    <citation type="submission" date="2020-04" db="EMBL/GenBank/DDBJ databases">
        <title>Deep metagenomics examines the oral microbiome during advanced dental caries in children, revealing novel taxa and co-occurrences with host molecules.</title>
        <authorList>
            <person name="Baker J.L."/>
            <person name="Morton J.T."/>
            <person name="Dinis M."/>
            <person name="Alvarez R."/>
            <person name="Tran N.C."/>
            <person name="Knight R."/>
            <person name="Edlund A."/>
        </authorList>
    </citation>
    <scope>NUCLEOTIDE SEQUENCE</scope>
    <source>
        <strain evidence="3">JCVI_34_bin.1</strain>
    </source>
</reference>
<dbReference type="EMBL" id="JABZGR010000012">
    <property type="protein sequence ID" value="MBF0970390.1"/>
    <property type="molecule type" value="Genomic_DNA"/>
</dbReference>
<dbReference type="SUPFAM" id="SSF49265">
    <property type="entry name" value="Fibronectin type III"/>
    <property type="match status" value="1"/>
</dbReference>
<name>A0A929WXM9_9BACT</name>
<evidence type="ECO:0000256" key="1">
    <source>
        <dbReference type="SAM" id="SignalP"/>
    </source>
</evidence>
<feature type="chain" id="PRO_5036967098" evidence="1">
    <location>
        <begin position="23"/>
        <end position="728"/>
    </location>
</feature>
<organism evidence="3 4">
    <name type="scientific">Alloprevotella tannerae</name>
    <dbReference type="NCBI Taxonomy" id="76122"/>
    <lineage>
        <taxon>Bacteria</taxon>
        <taxon>Pseudomonadati</taxon>
        <taxon>Bacteroidota</taxon>
        <taxon>Bacteroidia</taxon>
        <taxon>Bacteroidales</taxon>
        <taxon>Prevotellaceae</taxon>
        <taxon>Alloprevotella</taxon>
    </lineage>
</organism>
<dbReference type="Gene3D" id="2.60.120.200">
    <property type="match status" value="1"/>
</dbReference>
<protein>
    <submittedName>
        <fullName evidence="3">T9SS type A sorting domain-containing protein</fullName>
    </submittedName>
</protein>
<comment type="caution">
    <text evidence="3">The sequence shown here is derived from an EMBL/GenBank/DDBJ whole genome shotgun (WGS) entry which is preliminary data.</text>
</comment>
<feature type="domain" description="Fibronectin type-III" evidence="2">
    <location>
        <begin position="381"/>
        <end position="481"/>
    </location>
</feature>
<sequence>MRRKSLLLCLMFISILGMTAHANVDNTVPHRKIYGFFLRGNSLGGYGFGDLYLDNLQACSLTYPYKQPLGVYAGACANGVYYACEYTYNSYGPPTAGDFISYDLTTGEKKVIGKYAADNNQLRIQDMTYDYSSGTMYAVGFESGNSMLYTFNLETGARTPVATLAQKGVGTLAADLSGNLYTIGQGGTLVKINKETGEVEALCETEYQGMLSHQTMEFDNTTGMLYWASCTNSKDGGKNSYMIRFNLKTSPVEVTELGMIGDQCNLLAMYIPFVKAGEDAPASLADITIKPADNGMNKAVITWVNPTKTFGGKDLSDIKSISVMRDGKHIATLPTSEIGGSMSYEDASVPNSGEFRYTLYATNSVGDGEQSNKRVYIGFDAPAKPNDIAVQIGEGCKSAVVQWAKPQGGFHGGYFTDEGLTYKVIRFPDSVVVGQELTETSFTDQSINSLGRYYYKVYACNPYGETGAYTQASYVLGSAVDAPILEEFNNEEEYFGRWTTVDGNDDNYSWVYNSPYGAYQFGDDISAAEYIVNPGVANSGKDADEWIITPPINFEKSKTYVVKLKMRALSDEKVVVTLGSNNAIDKQQAVDTIVVKNKGEEELPIPMAEYEVKLPVNTDGVNCVGVHLISQYPQSNVSHLQIGMISIEEGNATSITEICNDQTIAFCGRSIDLGTDKAEASLYALAGYKVAESRGRKISLAAVPSGIYILKVKREGKLSTIKIHVKGA</sequence>
<dbReference type="Gene3D" id="2.60.40.10">
    <property type="entry name" value="Immunoglobulins"/>
    <property type="match status" value="1"/>
</dbReference>
<dbReference type="InterPro" id="IPR013783">
    <property type="entry name" value="Ig-like_fold"/>
</dbReference>
<proteinExistence type="predicted"/>
<evidence type="ECO:0000259" key="2">
    <source>
        <dbReference type="PROSITE" id="PS50853"/>
    </source>
</evidence>
<gene>
    <name evidence="3" type="ORF">HXK21_05045</name>
</gene>
<dbReference type="RefSeq" id="WP_303763777.1">
    <property type="nucleotide sequence ID" value="NZ_JABZGR010000012.1"/>
</dbReference>
<keyword evidence="1" id="KW-0732">Signal</keyword>